<proteinExistence type="inferred from homology"/>
<feature type="transmembrane region" description="Helical" evidence="4">
    <location>
        <begin position="198"/>
        <end position="218"/>
    </location>
</feature>
<dbReference type="InterPro" id="IPR051310">
    <property type="entry name" value="MCP_chemotaxis"/>
</dbReference>
<feature type="domain" description="Methyl-accepting transducer" evidence="5">
    <location>
        <begin position="279"/>
        <end position="508"/>
    </location>
</feature>
<evidence type="ECO:0000256" key="1">
    <source>
        <dbReference type="ARBA" id="ARBA00022481"/>
    </source>
</evidence>
<evidence type="ECO:0000259" key="5">
    <source>
        <dbReference type="PROSITE" id="PS50111"/>
    </source>
</evidence>
<organism evidence="6 7">
    <name type="scientific">Sphaerotilus uruguayifluvii</name>
    <dbReference type="NCBI Taxonomy" id="2735897"/>
    <lineage>
        <taxon>Bacteria</taxon>
        <taxon>Pseudomonadati</taxon>
        <taxon>Pseudomonadota</taxon>
        <taxon>Betaproteobacteria</taxon>
        <taxon>Burkholderiales</taxon>
        <taxon>Sphaerotilaceae</taxon>
        <taxon>Sphaerotilus</taxon>
    </lineage>
</organism>
<dbReference type="EMBL" id="JABSNM010000026">
    <property type="protein sequence ID" value="NRT58282.1"/>
    <property type="molecule type" value="Genomic_DNA"/>
</dbReference>
<dbReference type="PANTHER" id="PTHR43531">
    <property type="entry name" value="PROTEIN ICFG"/>
    <property type="match status" value="1"/>
</dbReference>
<dbReference type="SUPFAM" id="SSF58104">
    <property type="entry name" value="Methyl-accepting chemotaxis protein (MCP) signaling domain"/>
    <property type="match status" value="1"/>
</dbReference>
<evidence type="ECO:0000313" key="6">
    <source>
        <dbReference type="EMBL" id="NRT58282.1"/>
    </source>
</evidence>
<keyword evidence="1" id="KW-0488">Methylation</keyword>
<keyword evidence="4" id="KW-1133">Transmembrane helix</keyword>
<dbReference type="Pfam" id="PF00015">
    <property type="entry name" value="MCPsignal"/>
    <property type="match status" value="1"/>
</dbReference>
<keyword evidence="4" id="KW-0812">Transmembrane</keyword>
<evidence type="ECO:0000256" key="4">
    <source>
        <dbReference type="SAM" id="Phobius"/>
    </source>
</evidence>
<feature type="transmembrane region" description="Helical" evidence="4">
    <location>
        <begin position="72"/>
        <end position="89"/>
    </location>
</feature>
<keyword evidence="3" id="KW-0807">Transducer</keyword>
<gene>
    <name evidence="6" type="ORF">HNQ01_004049</name>
</gene>
<protein>
    <submittedName>
        <fullName evidence="6">Methyl-accepting chemotaxis protein</fullName>
    </submittedName>
</protein>
<reference evidence="6 7" key="1">
    <citation type="submission" date="2020-05" db="EMBL/GenBank/DDBJ databases">
        <title>Genomic Encyclopedia of Type Strains, Phase IV (KMG-V): Genome sequencing to study the core and pangenomes of soil and plant-associated prokaryotes.</title>
        <authorList>
            <person name="Whitman W."/>
        </authorList>
    </citation>
    <scope>NUCLEOTIDE SEQUENCE [LARGE SCALE GENOMIC DNA]</scope>
    <source>
        <strain evidence="6 7">C29</strain>
    </source>
</reference>
<evidence type="ECO:0000313" key="7">
    <source>
        <dbReference type="Proteomes" id="UP001516061"/>
    </source>
</evidence>
<dbReference type="PROSITE" id="PS50111">
    <property type="entry name" value="CHEMOTAXIS_TRANSDUC_2"/>
    <property type="match status" value="1"/>
</dbReference>
<comment type="similarity">
    <text evidence="2">Belongs to the methyl-accepting chemotaxis (MCP) protein family.</text>
</comment>
<dbReference type="CDD" id="cd11386">
    <property type="entry name" value="MCP_signal"/>
    <property type="match status" value="1"/>
</dbReference>
<name>A0ABX2GA79_9BURK</name>
<evidence type="ECO:0000256" key="2">
    <source>
        <dbReference type="ARBA" id="ARBA00029447"/>
    </source>
</evidence>
<accession>A0ABX2GA79</accession>
<dbReference type="InterPro" id="IPR004089">
    <property type="entry name" value="MCPsignal_dom"/>
</dbReference>
<keyword evidence="4" id="KW-0472">Membrane</keyword>
<feature type="transmembrane region" description="Helical" evidence="4">
    <location>
        <begin position="119"/>
        <end position="139"/>
    </location>
</feature>
<feature type="transmembrane region" description="Helical" evidence="4">
    <location>
        <begin position="151"/>
        <end position="178"/>
    </location>
</feature>
<feature type="transmembrane region" description="Helical" evidence="4">
    <location>
        <begin position="96"/>
        <end position="113"/>
    </location>
</feature>
<sequence>MRFVDKNIITPIALIICVGSPDHVFSRVGSSSRFEKRVEVRERQLVVLIEHSMAYTYVPDQKPSLGVLGDKTLLIAIGISAVVAVILGGQFIEPRAAILSTLALLAVTGLGYSMSRGSFASRMILTFVMVTFVTLHIHLSRGMAEFHSGACLLLALLLVYRDWRPIVMATVLFIVYQFAIDRMQAAGWPVFCLEKPSFWRIVLHALLLGAQGFAEVVLARGMARMAAEGEELQLLVAQVNQGESIALDVSDVAVRTPAGRTLKNTLHKMDAVVSLLRSGAHRIHVACAEIAAGNQDLSARTETTAANLQRANAGMTDLARTARHADDNACQANDLAQTASRVAGDGGAVITEVIDTMKGIAESSTRIADIIGMIDGIAFQTNILALNAAVEAARAGEQGRGFAVVASEVRILASRSAEAAREIRALIGESVERAEHGSSLMDRADTTMREITQSVTRVTQIMSELSESSRRQASEVVEMGGVMSQMDQATQQNAAMVEQMAAAAGSLKSQADELVQTVSVFQSRVAA</sequence>
<dbReference type="SMART" id="SM00283">
    <property type="entry name" value="MA"/>
    <property type="match status" value="1"/>
</dbReference>
<dbReference type="PANTHER" id="PTHR43531:SF14">
    <property type="entry name" value="METHYL-ACCEPTING CHEMOTAXIS PROTEIN I-RELATED"/>
    <property type="match status" value="1"/>
</dbReference>
<comment type="caution">
    <text evidence="6">The sequence shown here is derived from an EMBL/GenBank/DDBJ whole genome shotgun (WGS) entry which is preliminary data.</text>
</comment>
<dbReference type="Proteomes" id="UP001516061">
    <property type="component" value="Unassembled WGS sequence"/>
</dbReference>
<dbReference type="Gene3D" id="1.10.287.950">
    <property type="entry name" value="Methyl-accepting chemotaxis protein"/>
    <property type="match status" value="1"/>
</dbReference>
<evidence type="ECO:0000256" key="3">
    <source>
        <dbReference type="PROSITE-ProRule" id="PRU00284"/>
    </source>
</evidence>
<keyword evidence="7" id="KW-1185">Reference proteome</keyword>
<dbReference type="RefSeq" id="WP_286181023.1">
    <property type="nucleotide sequence ID" value="NZ_JABSNM010000026.1"/>
</dbReference>